<dbReference type="RefSeq" id="WP_143236185.1">
    <property type="nucleotide sequence ID" value="NZ_VJWL01000003.1"/>
</dbReference>
<dbReference type="AlphaFoldDB" id="A0A552X1B9"/>
<dbReference type="PANTHER" id="PTHR48081:SF33">
    <property type="entry name" value="KYNURENINE FORMAMIDASE"/>
    <property type="match status" value="1"/>
</dbReference>
<evidence type="ECO:0000259" key="2">
    <source>
        <dbReference type="Pfam" id="PF20434"/>
    </source>
</evidence>
<feature type="domain" description="BD-FAE-like" evidence="2">
    <location>
        <begin position="52"/>
        <end position="241"/>
    </location>
</feature>
<dbReference type="Proteomes" id="UP000320359">
    <property type="component" value="Unassembled WGS sequence"/>
</dbReference>
<name>A0A552X1B9_9GAMM</name>
<dbReference type="InterPro" id="IPR050300">
    <property type="entry name" value="GDXG_lipolytic_enzyme"/>
</dbReference>
<evidence type="ECO:0000313" key="3">
    <source>
        <dbReference type="EMBL" id="TRW48393.1"/>
    </source>
</evidence>
<evidence type="ECO:0000256" key="1">
    <source>
        <dbReference type="ARBA" id="ARBA00022801"/>
    </source>
</evidence>
<proteinExistence type="predicted"/>
<keyword evidence="4" id="KW-1185">Reference proteome</keyword>
<dbReference type="InterPro" id="IPR029058">
    <property type="entry name" value="AB_hydrolase_fold"/>
</dbReference>
<evidence type="ECO:0000313" key="4">
    <source>
        <dbReference type="Proteomes" id="UP000320359"/>
    </source>
</evidence>
<dbReference type="OrthoDB" id="9775851at2"/>
<organism evidence="3 4">
    <name type="scientific">Aliidiomarina halalkaliphila</name>
    <dbReference type="NCBI Taxonomy" id="2593535"/>
    <lineage>
        <taxon>Bacteria</taxon>
        <taxon>Pseudomonadati</taxon>
        <taxon>Pseudomonadota</taxon>
        <taxon>Gammaproteobacteria</taxon>
        <taxon>Alteromonadales</taxon>
        <taxon>Idiomarinaceae</taxon>
        <taxon>Aliidiomarina</taxon>
    </lineage>
</organism>
<keyword evidence="1 3" id="KW-0378">Hydrolase</keyword>
<dbReference type="GO" id="GO:0016787">
    <property type="term" value="F:hydrolase activity"/>
    <property type="evidence" value="ECO:0007669"/>
    <property type="project" value="UniProtKB-KW"/>
</dbReference>
<comment type="caution">
    <text evidence="3">The sequence shown here is derived from an EMBL/GenBank/DDBJ whole genome shotgun (WGS) entry which is preliminary data.</text>
</comment>
<reference evidence="3 4" key="1">
    <citation type="submission" date="2019-07" db="EMBL/GenBank/DDBJ databases">
        <authorList>
            <person name="Yang M."/>
            <person name="Zhao D."/>
            <person name="Xiang H."/>
        </authorList>
    </citation>
    <scope>NUCLEOTIDE SEQUENCE [LARGE SCALE GENOMIC DNA]</scope>
    <source>
        <strain evidence="3 4">IM1326</strain>
    </source>
</reference>
<gene>
    <name evidence="3" type="ORF">FM042_09465</name>
</gene>
<dbReference type="EMBL" id="VJWL01000003">
    <property type="protein sequence ID" value="TRW48393.1"/>
    <property type="molecule type" value="Genomic_DNA"/>
</dbReference>
<dbReference type="Gene3D" id="3.40.50.1820">
    <property type="entry name" value="alpha/beta hydrolase"/>
    <property type="match status" value="1"/>
</dbReference>
<accession>A0A552X1B9</accession>
<dbReference type="SUPFAM" id="SSF53474">
    <property type="entry name" value="alpha/beta-Hydrolases"/>
    <property type="match status" value="1"/>
</dbReference>
<dbReference type="PANTHER" id="PTHR48081">
    <property type="entry name" value="AB HYDROLASE SUPERFAMILY PROTEIN C4A8.06C"/>
    <property type="match status" value="1"/>
</dbReference>
<protein>
    <submittedName>
        <fullName evidence="3">Alpha/beta hydrolase</fullName>
    </submittedName>
</protein>
<dbReference type="Pfam" id="PF20434">
    <property type="entry name" value="BD-FAE"/>
    <property type="match status" value="1"/>
</dbReference>
<dbReference type="PROSITE" id="PS51257">
    <property type="entry name" value="PROKAR_LIPOPROTEIN"/>
    <property type="match status" value="1"/>
</dbReference>
<sequence>MLMRVIFTAIMFGALLVLVACQPTRVLNTVVPSGSYHAHTDVIYGEHERQRMDIYLPQQEKIKEQVIVFVYGGAWDQGDKKEFEFVGQAFARLGYITVVPNYRLYPDVEFPDFIQDVAVAIAEIPATLQARNIDNCPSGRQVILMGHSAGAHSAAMLVADPQYSHTAGIDDLTISALVGMSGPYDLPLEHERVKDKFSQVEGEEANPVALAHAEMPPTLLLHGGQDTVAEPLHTEKFAQRLRELDVHVDVHRYDRARHVALVASLASPLRFWTPAYNDIQAFLTEQQLDGECFPEGPH</sequence>
<dbReference type="InterPro" id="IPR049492">
    <property type="entry name" value="BD-FAE-like_dom"/>
</dbReference>